<evidence type="ECO:0000256" key="9">
    <source>
        <dbReference type="ARBA" id="ARBA00022903"/>
    </source>
</evidence>
<dbReference type="RefSeq" id="WP_156807211.1">
    <property type="nucleotide sequence ID" value="NZ_JBHSOJ010000015.1"/>
</dbReference>
<organism evidence="15 16">
    <name type="scientific">Streptococcus caledonicus</name>
    <dbReference type="NCBI Taxonomy" id="2614158"/>
    <lineage>
        <taxon>Bacteria</taxon>
        <taxon>Bacillati</taxon>
        <taxon>Bacillota</taxon>
        <taxon>Bacilli</taxon>
        <taxon>Lactobacillales</taxon>
        <taxon>Streptococcaceae</taxon>
        <taxon>Streptococcus</taxon>
    </lineage>
</organism>
<accession>A0ABW0UAK3</accession>
<keyword evidence="11" id="KW-0270">Exopolysaccharide synthesis</keyword>
<dbReference type="InterPro" id="IPR027417">
    <property type="entry name" value="P-loop_NTPase"/>
</dbReference>
<evidence type="ECO:0000256" key="12">
    <source>
        <dbReference type="ARBA" id="ARBA00024964"/>
    </source>
</evidence>
<evidence type="ECO:0000256" key="8">
    <source>
        <dbReference type="ARBA" id="ARBA00022840"/>
    </source>
</evidence>
<comment type="pathway">
    <text evidence="1">Capsule biogenesis; capsule polysaccharide biosynthesis.</text>
</comment>
<evidence type="ECO:0000259" key="14">
    <source>
        <dbReference type="Pfam" id="PF13614"/>
    </source>
</evidence>
<comment type="similarity">
    <text evidence="2">Belongs to the CpsD/CapB family.</text>
</comment>
<sequence>MASLELVKSKHNLYTEVEEYCNSIRTNIQFSGQEIRVIALTSVQPGEGKSTTSTNLSISFAQAGFKTLLIDADTRNSVLSGTFKATGKVSGLTSYLSGNAYLSEVICESNIPNLSIIPAGKTAPNPTTLLQNMNFTSMIDSLKEYYDYIIIDTPPIGLVIDAAIIAQKCHGTIIVTEAGAIKRKFIQKAKEQMDQSGATFLGIVLNKVDSQVDSYGAYGNYGNYGNYGQKVDKKSKRRR</sequence>
<dbReference type="Pfam" id="PF13614">
    <property type="entry name" value="AAA_31"/>
    <property type="match status" value="1"/>
</dbReference>
<dbReference type="InterPro" id="IPR050445">
    <property type="entry name" value="Bact_polysacc_biosynth/exp"/>
</dbReference>
<keyword evidence="6" id="KW-0547">Nucleotide-binding</keyword>
<evidence type="ECO:0000256" key="6">
    <source>
        <dbReference type="ARBA" id="ARBA00022741"/>
    </source>
</evidence>
<dbReference type="NCBIfam" id="TIGR01007">
    <property type="entry name" value="eps_fam"/>
    <property type="match status" value="1"/>
</dbReference>
<comment type="function">
    <text evidence="12">Involved in the regulation of capsular polysaccharide biosynthesis. Autophosphorylation of CpsD attenuates its activity and reduces the level of encapsulation. May be part of a complex that directs the coordinated polymerization and export to the cell surface of the capsular polysaccharide.</text>
</comment>
<name>A0ABW0UAK3_9STRE</name>
<dbReference type="CDD" id="cd05387">
    <property type="entry name" value="BY-kinase"/>
    <property type="match status" value="1"/>
</dbReference>
<keyword evidence="16" id="KW-1185">Reference proteome</keyword>
<feature type="domain" description="AAA" evidence="14">
    <location>
        <begin position="36"/>
        <end position="166"/>
    </location>
</feature>
<evidence type="ECO:0000256" key="7">
    <source>
        <dbReference type="ARBA" id="ARBA00022777"/>
    </source>
</evidence>
<keyword evidence="7 15" id="KW-0418">Kinase</keyword>
<keyword evidence="9" id="KW-0972">Capsule biogenesis/degradation</keyword>
<gene>
    <name evidence="15" type="ORF">ACFPQ3_02885</name>
</gene>
<dbReference type="PANTHER" id="PTHR32309:SF13">
    <property type="entry name" value="FERRIC ENTEROBACTIN TRANSPORT PROTEIN FEPE"/>
    <property type="match status" value="1"/>
</dbReference>
<evidence type="ECO:0000313" key="15">
    <source>
        <dbReference type="EMBL" id="MFC5630561.1"/>
    </source>
</evidence>
<dbReference type="PANTHER" id="PTHR32309">
    <property type="entry name" value="TYROSINE-PROTEIN KINASE"/>
    <property type="match status" value="1"/>
</dbReference>
<protein>
    <recommendedName>
        <fullName evidence="4">Tyrosine-protein kinase CpsD</fullName>
        <ecNumber evidence="3">2.7.10.2</ecNumber>
    </recommendedName>
</protein>
<evidence type="ECO:0000256" key="13">
    <source>
        <dbReference type="ARBA" id="ARBA00051245"/>
    </source>
</evidence>
<evidence type="ECO:0000256" key="3">
    <source>
        <dbReference type="ARBA" id="ARBA00011903"/>
    </source>
</evidence>
<dbReference type="EC" id="2.7.10.2" evidence="3"/>
<evidence type="ECO:0000256" key="11">
    <source>
        <dbReference type="ARBA" id="ARBA00023169"/>
    </source>
</evidence>
<dbReference type="SUPFAM" id="SSF52540">
    <property type="entry name" value="P-loop containing nucleoside triphosphate hydrolases"/>
    <property type="match status" value="1"/>
</dbReference>
<reference evidence="16" key="1">
    <citation type="journal article" date="2019" name="Int. J. Syst. Evol. Microbiol.">
        <title>The Global Catalogue of Microorganisms (GCM) 10K type strain sequencing project: providing services to taxonomists for standard genome sequencing and annotation.</title>
        <authorList>
            <consortium name="The Broad Institute Genomics Platform"/>
            <consortium name="The Broad Institute Genome Sequencing Center for Infectious Disease"/>
            <person name="Wu L."/>
            <person name="Ma J."/>
        </authorList>
    </citation>
    <scope>NUCLEOTIDE SEQUENCE [LARGE SCALE GENOMIC DNA]</scope>
    <source>
        <strain evidence="16">DT43</strain>
    </source>
</reference>
<dbReference type="GO" id="GO:0016301">
    <property type="term" value="F:kinase activity"/>
    <property type="evidence" value="ECO:0007669"/>
    <property type="project" value="UniProtKB-KW"/>
</dbReference>
<keyword evidence="8" id="KW-0067">ATP-binding</keyword>
<evidence type="ECO:0000256" key="1">
    <source>
        <dbReference type="ARBA" id="ARBA00005132"/>
    </source>
</evidence>
<comment type="catalytic activity">
    <reaction evidence="13">
        <text>L-tyrosyl-[protein] + ATP = O-phospho-L-tyrosyl-[protein] + ADP + H(+)</text>
        <dbReference type="Rhea" id="RHEA:10596"/>
        <dbReference type="Rhea" id="RHEA-COMP:10136"/>
        <dbReference type="Rhea" id="RHEA-COMP:20101"/>
        <dbReference type="ChEBI" id="CHEBI:15378"/>
        <dbReference type="ChEBI" id="CHEBI:30616"/>
        <dbReference type="ChEBI" id="CHEBI:46858"/>
        <dbReference type="ChEBI" id="CHEBI:61978"/>
        <dbReference type="ChEBI" id="CHEBI:456216"/>
        <dbReference type="EC" id="2.7.10.2"/>
    </reaction>
</comment>
<evidence type="ECO:0000256" key="2">
    <source>
        <dbReference type="ARBA" id="ARBA00007316"/>
    </source>
</evidence>
<keyword evidence="10" id="KW-0829">Tyrosine-protein kinase</keyword>
<evidence type="ECO:0000256" key="5">
    <source>
        <dbReference type="ARBA" id="ARBA00022679"/>
    </source>
</evidence>
<keyword evidence="5" id="KW-0808">Transferase</keyword>
<proteinExistence type="inferred from homology"/>
<dbReference type="Gene3D" id="3.40.50.300">
    <property type="entry name" value="P-loop containing nucleotide triphosphate hydrolases"/>
    <property type="match status" value="1"/>
</dbReference>
<dbReference type="InterPro" id="IPR025669">
    <property type="entry name" value="AAA_dom"/>
</dbReference>
<dbReference type="EMBL" id="JBHSOJ010000015">
    <property type="protein sequence ID" value="MFC5630561.1"/>
    <property type="molecule type" value="Genomic_DNA"/>
</dbReference>
<dbReference type="InterPro" id="IPR005702">
    <property type="entry name" value="Wzc-like_C"/>
</dbReference>
<comment type="caution">
    <text evidence="15">The sequence shown here is derived from an EMBL/GenBank/DDBJ whole genome shotgun (WGS) entry which is preliminary data.</text>
</comment>
<evidence type="ECO:0000313" key="16">
    <source>
        <dbReference type="Proteomes" id="UP001596110"/>
    </source>
</evidence>
<dbReference type="Proteomes" id="UP001596110">
    <property type="component" value="Unassembled WGS sequence"/>
</dbReference>
<evidence type="ECO:0000256" key="4">
    <source>
        <dbReference type="ARBA" id="ARBA00019200"/>
    </source>
</evidence>
<evidence type="ECO:0000256" key="10">
    <source>
        <dbReference type="ARBA" id="ARBA00023137"/>
    </source>
</evidence>